<dbReference type="Proteomes" id="UP000009131">
    <property type="component" value="Unassembled WGS sequence"/>
</dbReference>
<name>G7E4L1_MIXOS</name>
<dbReference type="FunCoup" id="G7E4L1">
    <property type="interactions" value="203"/>
</dbReference>
<reference evidence="2 3" key="1">
    <citation type="journal article" date="2011" name="J. Gen. Appl. Microbiol.">
        <title>Draft genome sequencing of the enigmatic basidiomycete Mixia osmundae.</title>
        <authorList>
            <person name="Nishida H."/>
            <person name="Nagatsuka Y."/>
            <person name="Sugiyama J."/>
        </authorList>
    </citation>
    <scope>NUCLEOTIDE SEQUENCE [LARGE SCALE GENOMIC DNA]</scope>
    <source>
        <strain evidence="3">CBS 9802 / IAM 14324 / JCM 22182 / KY 12970</strain>
    </source>
</reference>
<evidence type="ECO:0000313" key="3">
    <source>
        <dbReference type="Proteomes" id="UP000009131"/>
    </source>
</evidence>
<dbReference type="RefSeq" id="XP_014570507.1">
    <property type="nucleotide sequence ID" value="XM_014715021.1"/>
</dbReference>
<dbReference type="GO" id="GO:0016887">
    <property type="term" value="F:ATP hydrolysis activity"/>
    <property type="evidence" value="ECO:0007669"/>
    <property type="project" value="TreeGrafter"/>
</dbReference>
<dbReference type="GO" id="GO:0005737">
    <property type="term" value="C:cytoplasm"/>
    <property type="evidence" value="ECO:0007669"/>
    <property type="project" value="TreeGrafter"/>
</dbReference>
<protein>
    <recommendedName>
        <fullName evidence="1">Cytidyltransferase-like domain-containing protein</fullName>
    </recommendedName>
</protein>
<evidence type="ECO:0000259" key="1">
    <source>
        <dbReference type="Pfam" id="PF01467"/>
    </source>
</evidence>
<dbReference type="InParanoid" id="G7E4L1"/>
<dbReference type="Gene3D" id="3.40.50.620">
    <property type="entry name" value="HUPs"/>
    <property type="match status" value="1"/>
</dbReference>
<dbReference type="AlphaFoldDB" id="G7E4L1"/>
<dbReference type="InterPro" id="IPR014729">
    <property type="entry name" value="Rossmann-like_a/b/a_fold"/>
</dbReference>
<keyword evidence="3" id="KW-1185">Reference proteome</keyword>
<reference evidence="2 3" key="2">
    <citation type="journal article" date="2012" name="Open Biol.">
        <title>Characteristics of nucleosomes and linker DNA regions on the genome of the basidiomycete Mixia osmundae revealed by mono- and dinucleosome mapping.</title>
        <authorList>
            <person name="Nishida H."/>
            <person name="Kondo S."/>
            <person name="Matsumoto T."/>
            <person name="Suzuki Y."/>
            <person name="Yoshikawa H."/>
            <person name="Taylor T.D."/>
            <person name="Sugiyama J."/>
        </authorList>
    </citation>
    <scope>NUCLEOTIDE SEQUENCE [LARGE SCALE GENOMIC DNA]</scope>
    <source>
        <strain evidence="3">CBS 9802 / IAM 14324 / JCM 22182 / KY 12970</strain>
    </source>
</reference>
<dbReference type="PANTHER" id="PTHR31285">
    <property type="entry name" value="NICOTINAMIDE MONONUCLEOTIDE ADENYLYLTRANSFERASE"/>
    <property type="match status" value="1"/>
</dbReference>
<feature type="domain" description="Cytidyltransferase-like" evidence="1">
    <location>
        <begin position="61"/>
        <end position="255"/>
    </location>
</feature>
<dbReference type="HOGENOM" id="CLU_032651_1_0_1"/>
<dbReference type="eggNOG" id="ENOG502RXY8">
    <property type="taxonomic scope" value="Eukaryota"/>
</dbReference>
<dbReference type="InterPro" id="IPR004821">
    <property type="entry name" value="Cyt_trans-like"/>
</dbReference>
<dbReference type="OMA" id="RLVMMEL"/>
<dbReference type="Pfam" id="PF01467">
    <property type="entry name" value="CTP_transf_like"/>
    <property type="match status" value="1"/>
</dbReference>
<dbReference type="OrthoDB" id="5591297at2759"/>
<dbReference type="PANTHER" id="PTHR31285:SF0">
    <property type="entry name" value="NICOTINAMIDE MONONUCLEOTIDE ADENYLYLTRANSFERASE"/>
    <property type="match status" value="1"/>
</dbReference>
<comment type="caution">
    <text evidence="2">The sequence shown here is derived from an EMBL/GenBank/DDBJ whole genome shotgun (WGS) entry which is preliminary data.</text>
</comment>
<proteinExistence type="predicted"/>
<dbReference type="GO" id="GO:0005634">
    <property type="term" value="C:nucleus"/>
    <property type="evidence" value="ECO:0007669"/>
    <property type="project" value="TreeGrafter"/>
</dbReference>
<accession>G7E4L1</accession>
<dbReference type="EMBL" id="BABT02000139">
    <property type="protein sequence ID" value="GAA97771.1"/>
    <property type="molecule type" value="Genomic_DNA"/>
</dbReference>
<dbReference type="STRING" id="764103.G7E4L1"/>
<sequence>MRSSSGLNLSSEPAIIRAKAEQVQAALNDTTGAARSEIIWTSHATWPHIDAVEAQELIVLDSSFNPPHRAHLAMLREARTRATKATAYLVLVSTKNADKKPQPGDPTLKQKLEMMIRLCHAFGDRDPIAVGCLAAPTFAEKAGLIDQCLERLHSARLRPRQIYLLGFDTLARFFALRYYDESVDEIGKAMQAYFDLLGARIICARRGNSEPDQEERDLLSKHYVKRWTEKPDQPVAIINFSDRSVVGISSTEIRKAVKDKQSRSHLSTMLTEEVFDYILAEGLYRT</sequence>
<dbReference type="SUPFAM" id="SSF52374">
    <property type="entry name" value="Nucleotidylyl transferase"/>
    <property type="match status" value="1"/>
</dbReference>
<dbReference type="GO" id="GO:0000309">
    <property type="term" value="F:nicotinamide-nucleotide adenylyltransferase activity"/>
    <property type="evidence" value="ECO:0007669"/>
    <property type="project" value="TreeGrafter"/>
</dbReference>
<gene>
    <name evidence="2" type="primary">Mo04450</name>
    <name evidence="2" type="ORF">E5Q_04450</name>
</gene>
<organism evidence="2 3">
    <name type="scientific">Mixia osmundae (strain CBS 9802 / IAM 14324 / JCM 22182 / KY 12970)</name>
    <dbReference type="NCBI Taxonomy" id="764103"/>
    <lineage>
        <taxon>Eukaryota</taxon>
        <taxon>Fungi</taxon>
        <taxon>Dikarya</taxon>
        <taxon>Basidiomycota</taxon>
        <taxon>Pucciniomycotina</taxon>
        <taxon>Mixiomycetes</taxon>
        <taxon>Mixiales</taxon>
        <taxon>Mixiaceae</taxon>
        <taxon>Mixia</taxon>
    </lineage>
</organism>
<evidence type="ECO:0000313" key="2">
    <source>
        <dbReference type="EMBL" id="GAA97771.1"/>
    </source>
</evidence>